<organism evidence="1 2">
    <name type="scientific">Steinernema carpocapsae</name>
    <name type="common">Entomopathogenic nematode</name>
    <dbReference type="NCBI Taxonomy" id="34508"/>
    <lineage>
        <taxon>Eukaryota</taxon>
        <taxon>Metazoa</taxon>
        <taxon>Ecdysozoa</taxon>
        <taxon>Nematoda</taxon>
        <taxon>Chromadorea</taxon>
        <taxon>Rhabditida</taxon>
        <taxon>Tylenchina</taxon>
        <taxon>Panagrolaimomorpha</taxon>
        <taxon>Strongyloidoidea</taxon>
        <taxon>Steinernematidae</taxon>
        <taxon>Steinernema</taxon>
    </lineage>
</organism>
<dbReference type="EMBL" id="AZBU02000007">
    <property type="protein sequence ID" value="TKR69271.1"/>
    <property type="molecule type" value="Genomic_DNA"/>
</dbReference>
<reference evidence="1 2" key="1">
    <citation type="journal article" date="2015" name="Genome Biol.">
        <title>Comparative genomics of Steinernema reveals deeply conserved gene regulatory networks.</title>
        <authorList>
            <person name="Dillman A.R."/>
            <person name="Macchietto M."/>
            <person name="Porter C.F."/>
            <person name="Rogers A."/>
            <person name="Williams B."/>
            <person name="Antoshechkin I."/>
            <person name="Lee M.M."/>
            <person name="Goodwin Z."/>
            <person name="Lu X."/>
            <person name="Lewis E.E."/>
            <person name="Goodrich-Blair H."/>
            <person name="Stock S.P."/>
            <person name="Adams B.J."/>
            <person name="Sternberg P.W."/>
            <person name="Mortazavi A."/>
        </authorList>
    </citation>
    <scope>NUCLEOTIDE SEQUENCE [LARGE SCALE GENOMIC DNA]</scope>
    <source>
        <strain evidence="1 2">ALL</strain>
    </source>
</reference>
<dbReference type="AlphaFoldDB" id="A0A4U5MIV0"/>
<accession>A0A4U5MIV0</accession>
<dbReference type="Proteomes" id="UP000298663">
    <property type="component" value="Unassembled WGS sequence"/>
</dbReference>
<keyword evidence="2" id="KW-1185">Reference proteome</keyword>
<evidence type="ECO:0000313" key="1">
    <source>
        <dbReference type="EMBL" id="TKR69271.1"/>
    </source>
</evidence>
<comment type="caution">
    <text evidence="1">The sequence shown here is derived from an EMBL/GenBank/DDBJ whole genome shotgun (WGS) entry which is preliminary data.</text>
</comment>
<protein>
    <submittedName>
        <fullName evidence="1">Uncharacterized protein</fullName>
    </submittedName>
</protein>
<evidence type="ECO:0000313" key="2">
    <source>
        <dbReference type="Proteomes" id="UP000298663"/>
    </source>
</evidence>
<reference evidence="1 2" key="2">
    <citation type="journal article" date="2019" name="G3 (Bethesda)">
        <title>Hybrid Assembly of the Genome of the Entomopathogenic Nematode Steinernema carpocapsae Identifies the X-Chromosome.</title>
        <authorList>
            <person name="Serra L."/>
            <person name="Macchietto M."/>
            <person name="Macias-Munoz A."/>
            <person name="McGill C.J."/>
            <person name="Rodriguez I.M."/>
            <person name="Rodriguez B."/>
            <person name="Murad R."/>
            <person name="Mortazavi A."/>
        </authorList>
    </citation>
    <scope>NUCLEOTIDE SEQUENCE [LARGE SCALE GENOMIC DNA]</scope>
    <source>
        <strain evidence="1 2">ALL</strain>
    </source>
</reference>
<sequence>MSEPGVCKMERAVGNRRNQGVISTDPFDPYGDADLDYVIKKEIDDPDYADFFFRVVEFDNECSNLTFSGTHINGSSFYNDNPSFNLTIFSMKTITVSLRRLCPSVPLSVEVKYKVLPAHKTSTSAHFGNLLGFADFQFNFSVFDFSIVESNYVFDGQQPNGQPTHVNLLNQPYHVPFNDGL</sequence>
<name>A0A4U5MIV0_STECR</name>
<gene>
    <name evidence="1" type="ORF">L596_021452</name>
</gene>
<proteinExistence type="predicted"/>